<comment type="caution">
    <text evidence="2">The sequence shown here is derived from an EMBL/GenBank/DDBJ whole genome shotgun (WGS) entry which is preliminary data.</text>
</comment>
<proteinExistence type="predicted"/>
<dbReference type="AlphaFoldDB" id="A0AAV3QVC8"/>
<dbReference type="EMBL" id="BAABME010006153">
    <property type="protein sequence ID" value="GAA0167604.1"/>
    <property type="molecule type" value="Genomic_DNA"/>
</dbReference>
<evidence type="ECO:0000313" key="3">
    <source>
        <dbReference type="Proteomes" id="UP001454036"/>
    </source>
</evidence>
<name>A0AAV3QVC8_LITER</name>
<accession>A0AAV3QVC8</accession>
<organism evidence="2 3">
    <name type="scientific">Lithospermum erythrorhizon</name>
    <name type="common">Purple gromwell</name>
    <name type="synonym">Lithospermum officinale var. erythrorhizon</name>
    <dbReference type="NCBI Taxonomy" id="34254"/>
    <lineage>
        <taxon>Eukaryota</taxon>
        <taxon>Viridiplantae</taxon>
        <taxon>Streptophyta</taxon>
        <taxon>Embryophyta</taxon>
        <taxon>Tracheophyta</taxon>
        <taxon>Spermatophyta</taxon>
        <taxon>Magnoliopsida</taxon>
        <taxon>eudicotyledons</taxon>
        <taxon>Gunneridae</taxon>
        <taxon>Pentapetalae</taxon>
        <taxon>asterids</taxon>
        <taxon>lamiids</taxon>
        <taxon>Boraginales</taxon>
        <taxon>Boraginaceae</taxon>
        <taxon>Boraginoideae</taxon>
        <taxon>Lithospermeae</taxon>
        <taxon>Lithospermum</taxon>
    </lineage>
</organism>
<feature type="region of interest" description="Disordered" evidence="1">
    <location>
        <begin position="75"/>
        <end position="129"/>
    </location>
</feature>
<feature type="compositionally biased region" description="Low complexity" evidence="1">
    <location>
        <begin position="80"/>
        <end position="90"/>
    </location>
</feature>
<sequence>METPDKYTIFGSQKNLGIQRNEVSSPTSVACVELRPILKHHLSPIIIISLNMLNPSLYDKRVDVRECPYAKVTSPELRLESSAKNSSDNESSSDDESSLSANSPIPQVTIGNKVVSKITPNNDDVRTSTPIKDKMSQSLENQMDIYELCPRNNPNHTECSRAGEMSLLPVVEPVTQELVPPTTQVPAPQVARGSIQSTTFRGHRHRNGGYGFWCALHLDP</sequence>
<gene>
    <name evidence="2" type="ORF">LIER_22493</name>
</gene>
<keyword evidence="3" id="KW-1185">Reference proteome</keyword>
<dbReference type="Proteomes" id="UP001454036">
    <property type="component" value="Unassembled WGS sequence"/>
</dbReference>
<evidence type="ECO:0000313" key="2">
    <source>
        <dbReference type="EMBL" id="GAA0167604.1"/>
    </source>
</evidence>
<reference evidence="2 3" key="1">
    <citation type="submission" date="2024-01" db="EMBL/GenBank/DDBJ databases">
        <title>The complete chloroplast genome sequence of Lithospermum erythrorhizon: insights into the phylogenetic relationship among Boraginaceae species and the maternal lineages of purple gromwells.</title>
        <authorList>
            <person name="Okada T."/>
            <person name="Watanabe K."/>
        </authorList>
    </citation>
    <scope>NUCLEOTIDE SEQUENCE [LARGE SCALE GENOMIC DNA]</scope>
</reference>
<protein>
    <submittedName>
        <fullName evidence="2">Uncharacterized protein</fullName>
    </submittedName>
</protein>
<evidence type="ECO:0000256" key="1">
    <source>
        <dbReference type="SAM" id="MobiDB-lite"/>
    </source>
</evidence>